<evidence type="ECO:0000313" key="9">
    <source>
        <dbReference type="Proteomes" id="UP000001823"/>
    </source>
</evidence>
<name>A0A0H2YU89_CLOP1</name>
<gene>
    <name evidence="8" type="ordered locus">CPF_2508</name>
</gene>
<feature type="transmembrane region" description="Helical" evidence="7">
    <location>
        <begin position="73"/>
        <end position="98"/>
    </location>
</feature>
<dbReference type="EMBL" id="CP000246">
    <property type="protein sequence ID" value="ABG84644.1"/>
    <property type="molecule type" value="Genomic_DNA"/>
</dbReference>
<evidence type="ECO:0000256" key="6">
    <source>
        <dbReference type="ARBA" id="ARBA00023136"/>
    </source>
</evidence>
<feature type="transmembrane region" description="Helical" evidence="7">
    <location>
        <begin position="171"/>
        <end position="188"/>
    </location>
</feature>
<evidence type="ECO:0000256" key="4">
    <source>
        <dbReference type="ARBA" id="ARBA00022692"/>
    </source>
</evidence>
<dbReference type="KEGG" id="cpf:CPF_2508"/>
<dbReference type="RefSeq" id="WP_003476466.1">
    <property type="nucleotide sequence ID" value="NC_008261.1"/>
</dbReference>
<sequence>MILIRLFLEFFKVGLFAVGGGAATIPFLYNISDKTHWFTHTDLANMIAISQSVPGAMGINMATYVGYATYGVLGAITSTIGIIVPSIIIILIVARVLAKFKENKRVADCFYGLRPASTGLLLAAGFEIVKISILTLNKYAETHNITDILSIKALILAGILFFFIRKYKKSPIFYIIASAIVGIIFNFAK</sequence>
<comment type="subcellular location">
    <subcellularLocation>
        <location evidence="1">Cell membrane</location>
        <topology evidence="1">Multi-pass membrane protein</topology>
    </subcellularLocation>
</comment>
<evidence type="ECO:0000256" key="1">
    <source>
        <dbReference type="ARBA" id="ARBA00004651"/>
    </source>
</evidence>
<dbReference type="InterPro" id="IPR003370">
    <property type="entry name" value="Chromate_transpt"/>
</dbReference>
<dbReference type="Proteomes" id="UP000001823">
    <property type="component" value="Chromosome"/>
</dbReference>
<accession>A0A0H2YU89</accession>
<feature type="transmembrane region" description="Helical" evidence="7">
    <location>
        <begin position="6"/>
        <end position="31"/>
    </location>
</feature>
<dbReference type="PANTHER" id="PTHR43663:SF1">
    <property type="entry name" value="CHROMATE TRANSPORTER"/>
    <property type="match status" value="1"/>
</dbReference>
<dbReference type="HOGENOM" id="CLU_018106_1_2_9"/>
<keyword evidence="6 7" id="KW-0472">Membrane</keyword>
<protein>
    <submittedName>
        <fullName evidence="8">Chromate transport protein</fullName>
    </submittedName>
</protein>
<dbReference type="PaxDb" id="195103-CPF_2508"/>
<keyword evidence="3" id="KW-1003">Cell membrane</keyword>
<keyword evidence="5 7" id="KW-1133">Transmembrane helix</keyword>
<comment type="similarity">
    <text evidence="2">Belongs to the chromate ion transporter (CHR) (TC 2.A.51) family.</text>
</comment>
<dbReference type="eggNOG" id="COG2059">
    <property type="taxonomic scope" value="Bacteria"/>
</dbReference>
<dbReference type="GO" id="GO:0005886">
    <property type="term" value="C:plasma membrane"/>
    <property type="evidence" value="ECO:0007669"/>
    <property type="project" value="UniProtKB-SubCell"/>
</dbReference>
<evidence type="ECO:0000256" key="7">
    <source>
        <dbReference type="SAM" id="Phobius"/>
    </source>
</evidence>
<dbReference type="PANTHER" id="PTHR43663">
    <property type="entry name" value="CHROMATE TRANSPORT PROTEIN-RELATED"/>
    <property type="match status" value="1"/>
</dbReference>
<dbReference type="GO" id="GO:0015109">
    <property type="term" value="F:chromate transmembrane transporter activity"/>
    <property type="evidence" value="ECO:0007669"/>
    <property type="project" value="InterPro"/>
</dbReference>
<evidence type="ECO:0000256" key="2">
    <source>
        <dbReference type="ARBA" id="ARBA00005262"/>
    </source>
</evidence>
<dbReference type="Pfam" id="PF02417">
    <property type="entry name" value="Chromate_transp"/>
    <property type="match status" value="1"/>
</dbReference>
<keyword evidence="9" id="KW-1185">Reference proteome</keyword>
<dbReference type="InterPro" id="IPR052518">
    <property type="entry name" value="CHR_Transporter"/>
</dbReference>
<keyword evidence="4 7" id="KW-0812">Transmembrane</keyword>
<organism evidence="8 9">
    <name type="scientific">Clostridium perfringens (strain ATCC 13124 / DSM 756 / JCM 1290 / NCIMB 6125 / NCTC 8237 / Type A)</name>
    <dbReference type="NCBI Taxonomy" id="195103"/>
    <lineage>
        <taxon>Bacteria</taxon>
        <taxon>Bacillati</taxon>
        <taxon>Bacillota</taxon>
        <taxon>Clostridia</taxon>
        <taxon>Eubacteriales</taxon>
        <taxon>Clostridiaceae</taxon>
        <taxon>Clostridium</taxon>
    </lineage>
</organism>
<feature type="transmembrane region" description="Helical" evidence="7">
    <location>
        <begin position="119"/>
        <end position="136"/>
    </location>
</feature>
<dbReference type="AlphaFoldDB" id="A0A0H2YU89"/>
<reference evidence="8 9" key="1">
    <citation type="journal article" date="2006" name="Genome Res.">
        <title>Skewed genomic variability in strains of the toxigenic bacterial pathogen, Clostridium perfringens.</title>
        <authorList>
            <person name="Myers G.S."/>
            <person name="Rasko D.A."/>
            <person name="Cheung J.K."/>
            <person name="Ravel J."/>
            <person name="Seshadri R."/>
            <person name="Deboy R.T."/>
            <person name="Ren Q."/>
            <person name="Varga J."/>
            <person name="Awad M.M."/>
            <person name="Brinkac L.M."/>
            <person name="Daugherty S.C."/>
            <person name="Haft D.H."/>
            <person name="Dodson R.J."/>
            <person name="Madupu R."/>
            <person name="Nelson W.C."/>
            <person name="Rosovitz M.J."/>
            <person name="Sullivan S.A."/>
            <person name="Khouri H."/>
            <person name="Dimitrov G.I."/>
            <person name="Watkins K.L."/>
            <person name="Mulligan S."/>
            <person name="Benton J."/>
            <person name="Radune D."/>
            <person name="Fisher D.J."/>
            <person name="Atkins H.S."/>
            <person name="Hiscox T."/>
            <person name="Jost B.H."/>
            <person name="Billington S.J."/>
            <person name="Songer J.G."/>
            <person name="McClane B.A."/>
            <person name="Titball R.W."/>
            <person name="Rood J.I."/>
            <person name="Melville S.B."/>
            <person name="Paulsen I.T."/>
        </authorList>
    </citation>
    <scope>NUCLEOTIDE SEQUENCE [LARGE SCALE GENOMIC DNA]</scope>
    <source>
        <strain evidence="9">ATCC 13124 / DSM 756 / JCM 1290 / NCIMB 6125 / NCTC 8237 / S 107 / Type A</strain>
    </source>
</reference>
<evidence type="ECO:0000256" key="5">
    <source>
        <dbReference type="ARBA" id="ARBA00022989"/>
    </source>
</evidence>
<evidence type="ECO:0000313" key="8">
    <source>
        <dbReference type="EMBL" id="ABG84644.1"/>
    </source>
</evidence>
<dbReference type="GeneID" id="93001212"/>
<evidence type="ECO:0000256" key="3">
    <source>
        <dbReference type="ARBA" id="ARBA00022475"/>
    </source>
</evidence>
<feature type="transmembrane region" description="Helical" evidence="7">
    <location>
        <begin position="148"/>
        <end position="164"/>
    </location>
</feature>
<proteinExistence type="inferred from homology"/>